<dbReference type="AlphaFoldDB" id="A0A1A3N8I0"/>
<comment type="caution">
    <text evidence="7">The sequence shown here is derived from an EMBL/GenBank/DDBJ whole genome shotgun (WGS) entry which is preliminary data.</text>
</comment>
<evidence type="ECO:0000256" key="1">
    <source>
        <dbReference type="ARBA" id="ARBA00004651"/>
    </source>
</evidence>
<feature type="transmembrane region" description="Helical" evidence="6">
    <location>
        <begin position="156"/>
        <end position="173"/>
    </location>
</feature>
<dbReference type="EMBL" id="LZLR01000188">
    <property type="protein sequence ID" value="OBK17364.1"/>
    <property type="molecule type" value="Genomic_DNA"/>
</dbReference>
<evidence type="ECO:0000256" key="2">
    <source>
        <dbReference type="ARBA" id="ARBA00022475"/>
    </source>
</evidence>
<feature type="transmembrane region" description="Helical" evidence="6">
    <location>
        <begin position="243"/>
        <end position="264"/>
    </location>
</feature>
<dbReference type="RefSeq" id="WP_065037267.1">
    <property type="nucleotide sequence ID" value="NZ_LZLR01000188.1"/>
</dbReference>
<feature type="transmembrane region" description="Helical" evidence="6">
    <location>
        <begin position="24"/>
        <end position="44"/>
    </location>
</feature>
<evidence type="ECO:0000256" key="3">
    <source>
        <dbReference type="ARBA" id="ARBA00022692"/>
    </source>
</evidence>
<feature type="transmembrane region" description="Helical" evidence="6">
    <location>
        <begin position="440"/>
        <end position="462"/>
    </location>
</feature>
<evidence type="ECO:0000313" key="8">
    <source>
        <dbReference type="Proteomes" id="UP000093819"/>
    </source>
</evidence>
<evidence type="ECO:0008006" key="9">
    <source>
        <dbReference type="Google" id="ProtNLM"/>
    </source>
</evidence>
<sequence length="662" mass="70135">MGTDGPSAEVTPAARVDRSRSARAAALAAGFVVLSVAVAAYGLLSGTRPYVESGNPYPGAFISAAAPVGYFVASLLGAMCLGALLLVVMTSRPEPDGLLDADGFRIHLVAERVSLLWPVAAAAMVVIQAAHDVGVGAGALLSSGALFDALSVSETARAWIVVTVLAVPVAVTLRFSTRWLGHAVLLIPTVLAVVAPAVTGNPGQGPDHDYSTSAAIVFAVAVAALTGLKTVAAVTATAPTRAVQVLQVICGALAVCYGAILLYLLTPSQGFGSAFGSDFGRLGLAAGTLLLVVWLSDCWGLFVTPLRSGAVGVIAALATVAATAAAAATTVQAAPRFLTHRYTGWDVFLGYRLPDPPTVGTVLTLWRFDSFVGTAGLVMAILYTAGYVRLRRNGNPWPVGRLVVWLIGCATLVFTSSSGVRAYGSAVFSVHMAEHMTLNMFIPVLLVLGGPVTLALRVLPAAGEGHPPGPREWLTWLLHSRVTTFLSNPITAFVLFVGSPYIVYFTPLFDTLVRYHWGHEFMAVHFLLVGYLFYWAIIGIDPGPRRLPYPGRIGLLFAVMPFHAFFGIALMTMASPVGATFYRSLALPWLPSIIDDQHLGGGIAWSLTEVPIIIVIVALVSQWARQDRKVASRSDRHADSDYADDELEAYNAMLRELSKMRR</sequence>
<organism evidence="7 8">
    <name type="scientific">Mycobacterium asiaticum</name>
    <dbReference type="NCBI Taxonomy" id="1790"/>
    <lineage>
        <taxon>Bacteria</taxon>
        <taxon>Bacillati</taxon>
        <taxon>Actinomycetota</taxon>
        <taxon>Actinomycetes</taxon>
        <taxon>Mycobacteriales</taxon>
        <taxon>Mycobacteriaceae</taxon>
        <taxon>Mycobacterium</taxon>
    </lineage>
</organism>
<gene>
    <name evidence="7" type="ORF">A5635_04845</name>
</gene>
<feature type="transmembrane region" description="Helical" evidence="6">
    <location>
        <begin position="482"/>
        <end position="503"/>
    </location>
</feature>
<feature type="transmembrane region" description="Helical" evidence="6">
    <location>
        <begin position="371"/>
        <end position="390"/>
    </location>
</feature>
<keyword evidence="3 6" id="KW-0812">Transmembrane</keyword>
<dbReference type="GO" id="GO:0005886">
    <property type="term" value="C:plasma membrane"/>
    <property type="evidence" value="ECO:0007669"/>
    <property type="project" value="UniProtKB-SubCell"/>
</dbReference>
<comment type="subcellular location">
    <subcellularLocation>
        <location evidence="1">Cell membrane</location>
        <topology evidence="1">Multi-pass membrane protein</topology>
    </subcellularLocation>
</comment>
<keyword evidence="5 6" id="KW-0472">Membrane</keyword>
<evidence type="ECO:0000256" key="6">
    <source>
        <dbReference type="SAM" id="Phobius"/>
    </source>
</evidence>
<feature type="transmembrane region" description="Helical" evidence="6">
    <location>
        <begin position="602"/>
        <end position="624"/>
    </location>
</feature>
<reference evidence="8" key="1">
    <citation type="submission" date="2016-06" db="EMBL/GenBank/DDBJ databases">
        <authorList>
            <person name="Sutton G."/>
            <person name="Brinkac L."/>
            <person name="Sanka R."/>
            <person name="Adams M."/>
            <person name="Lau E."/>
            <person name="Garcia-Basteiro A."/>
            <person name="Lopez-Varela E."/>
            <person name="Palencia S."/>
        </authorList>
    </citation>
    <scope>NUCLEOTIDE SEQUENCE [LARGE SCALE GENOMIC DNA]</scope>
    <source>
        <strain evidence="8">1245335.1</strain>
    </source>
</reference>
<dbReference type="Proteomes" id="UP000093819">
    <property type="component" value="Unassembled WGS sequence"/>
</dbReference>
<proteinExistence type="predicted"/>
<keyword evidence="2" id="KW-1003">Cell membrane</keyword>
<feature type="transmembrane region" description="Helical" evidence="6">
    <location>
        <begin position="64"/>
        <end position="88"/>
    </location>
</feature>
<feature type="transmembrane region" description="Helical" evidence="6">
    <location>
        <begin position="523"/>
        <end position="541"/>
    </location>
</feature>
<protein>
    <recommendedName>
        <fullName evidence="9">Copper resistance protein CopD</fullName>
    </recommendedName>
</protein>
<evidence type="ECO:0000256" key="4">
    <source>
        <dbReference type="ARBA" id="ARBA00022989"/>
    </source>
</evidence>
<feature type="transmembrane region" description="Helical" evidence="6">
    <location>
        <begin position="109"/>
        <end position="130"/>
    </location>
</feature>
<feature type="transmembrane region" description="Helical" evidence="6">
    <location>
        <begin position="180"/>
        <end position="198"/>
    </location>
</feature>
<feature type="transmembrane region" description="Helical" evidence="6">
    <location>
        <begin position="210"/>
        <end position="231"/>
    </location>
</feature>
<dbReference type="InterPro" id="IPR019108">
    <property type="entry name" value="Caa3_assmbl_CtaG-rel"/>
</dbReference>
<feature type="transmembrane region" description="Helical" evidence="6">
    <location>
        <begin position="284"/>
        <end position="303"/>
    </location>
</feature>
<feature type="transmembrane region" description="Helical" evidence="6">
    <location>
        <begin position="553"/>
        <end position="582"/>
    </location>
</feature>
<dbReference type="OrthoDB" id="5241646at2"/>
<accession>A0A1A3N8I0</accession>
<feature type="transmembrane region" description="Helical" evidence="6">
    <location>
        <begin position="402"/>
        <end position="420"/>
    </location>
</feature>
<name>A0A1A3N8I0_MYCAS</name>
<keyword evidence="4 6" id="KW-1133">Transmembrane helix</keyword>
<dbReference type="Pfam" id="PF09678">
    <property type="entry name" value="Caa3_CtaG"/>
    <property type="match status" value="1"/>
</dbReference>
<feature type="transmembrane region" description="Helical" evidence="6">
    <location>
        <begin position="310"/>
        <end position="331"/>
    </location>
</feature>
<evidence type="ECO:0000256" key="5">
    <source>
        <dbReference type="ARBA" id="ARBA00023136"/>
    </source>
</evidence>
<evidence type="ECO:0000313" key="7">
    <source>
        <dbReference type="EMBL" id="OBK17364.1"/>
    </source>
</evidence>